<feature type="transmembrane region" description="Helical" evidence="7">
    <location>
        <begin position="176"/>
        <end position="194"/>
    </location>
</feature>
<feature type="transmembrane region" description="Helical" evidence="7">
    <location>
        <begin position="285"/>
        <end position="304"/>
    </location>
</feature>
<evidence type="ECO:0000256" key="3">
    <source>
        <dbReference type="ARBA" id="ARBA00022692"/>
    </source>
</evidence>
<accession>A0AAF0IL22</accession>
<dbReference type="GO" id="GO:0015179">
    <property type="term" value="F:L-amino acid transmembrane transporter activity"/>
    <property type="evidence" value="ECO:0007669"/>
    <property type="project" value="TreeGrafter"/>
</dbReference>
<sequence>MAENGSKRIWDLEQDGIDPSRSDGEKETESVKSLPTYKAGNADPFGDEEFAEVKYKVMSWWQCGMSQIVPVMIAETISLGILSLPSAVAALGLVPAVIIIVGLGLLATYTGYVIGQFKMRYPHVHNMADAGEILFGRIGREVLGGAQVLFLVFIMGSHVLTFSVMMNVLTEHGTSFISIFAAVMITMVAIGIQRPGRYVDATVHTGFYHAFIAVTNIVFAYAGHVAFFGFISELKEPAEYPKALYLLQITNTILYTVTAVVIYRYGGKDVASPALGSTGPIVRKVAYGVAIPTIVIAGVINGHVAVKYIYVRLFRGTEHMSKRNLLSIGTWVGLATILWVFAWIIAEAIPVFNNLLSLIVSCDGIS</sequence>
<feature type="transmembrane region" description="Helical" evidence="7">
    <location>
        <begin position="206"/>
        <end position="231"/>
    </location>
</feature>
<dbReference type="GO" id="GO:0016020">
    <property type="term" value="C:membrane"/>
    <property type="evidence" value="ECO:0007669"/>
    <property type="project" value="UniProtKB-SubCell"/>
</dbReference>
<feature type="domain" description="Amino acid transporter transmembrane" evidence="8">
    <location>
        <begin position="67"/>
        <end position="171"/>
    </location>
</feature>
<dbReference type="AlphaFoldDB" id="A0AAF0IL22"/>
<keyword evidence="5 7" id="KW-0472">Membrane</keyword>
<evidence type="ECO:0000256" key="4">
    <source>
        <dbReference type="ARBA" id="ARBA00022989"/>
    </source>
</evidence>
<dbReference type="Pfam" id="PF01490">
    <property type="entry name" value="Aa_trans"/>
    <property type="match status" value="2"/>
</dbReference>
<reference evidence="9" key="1">
    <citation type="submission" date="2023-03" db="EMBL/GenBank/DDBJ databases">
        <title>Emydomyces testavorans Genome Sequence.</title>
        <authorList>
            <person name="Hoyer L."/>
        </authorList>
    </citation>
    <scope>NUCLEOTIDE SEQUENCE</scope>
    <source>
        <strain evidence="9">16-2883</strain>
    </source>
</reference>
<comment type="subcellular location">
    <subcellularLocation>
        <location evidence="1">Membrane</location>
        <topology evidence="1">Multi-pass membrane protein</topology>
    </subcellularLocation>
</comment>
<feature type="transmembrane region" description="Helical" evidence="7">
    <location>
        <begin position="87"/>
        <end position="112"/>
    </location>
</feature>
<dbReference type="PANTHER" id="PTHR22950:SF479">
    <property type="entry name" value="AMINO ACID TRANSPORTER (EUROFUNG)-RELATED"/>
    <property type="match status" value="1"/>
</dbReference>
<evidence type="ECO:0000256" key="5">
    <source>
        <dbReference type="ARBA" id="ARBA00023136"/>
    </source>
</evidence>
<evidence type="ECO:0000256" key="7">
    <source>
        <dbReference type="SAM" id="Phobius"/>
    </source>
</evidence>
<organism evidence="9 10">
    <name type="scientific">Emydomyces testavorans</name>
    <dbReference type="NCBI Taxonomy" id="2070801"/>
    <lineage>
        <taxon>Eukaryota</taxon>
        <taxon>Fungi</taxon>
        <taxon>Dikarya</taxon>
        <taxon>Ascomycota</taxon>
        <taxon>Pezizomycotina</taxon>
        <taxon>Eurotiomycetes</taxon>
        <taxon>Eurotiomycetidae</taxon>
        <taxon>Onygenales</taxon>
        <taxon>Nannizziopsiaceae</taxon>
        <taxon>Emydomyces</taxon>
    </lineage>
</organism>
<feature type="region of interest" description="Disordered" evidence="6">
    <location>
        <begin position="1"/>
        <end position="33"/>
    </location>
</feature>
<evidence type="ECO:0000259" key="8">
    <source>
        <dbReference type="Pfam" id="PF01490"/>
    </source>
</evidence>
<dbReference type="EMBL" id="CP120630">
    <property type="protein sequence ID" value="WEW60296.1"/>
    <property type="molecule type" value="Genomic_DNA"/>
</dbReference>
<keyword evidence="10" id="KW-1185">Reference proteome</keyword>
<dbReference type="Proteomes" id="UP001219355">
    <property type="component" value="Chromosome 4"/>
</dbReference>
<name>A0AAF0IL22_9EURO</name>
<dbReference type="PANTHER" id="PTHR22950">
    <property type="entry name" value="AMINO ACID TRANSPORTER"/>
    <property type="match status" value="1"/>
</dbReference>
<feature type="transmembrane region" description="Helical" evidence="7">
    <location>
        <begin position="325"/>
        <end position="346"/>
    </location>
</feature>
<feature type="domain" description="Amino acid transporter transmembrane" evidence="8">
    <location>
        <begin position="176"/>
        <end position="359"/>
    </location>
</feature>
<gene>
    <name evidence="9" type="ORF">PRK78_005781</name>
</gene>
<evidence type="ECO:0000313" key="9">
    <source>
        <dbReference type="EMBL" id="WEW60296.1"/>
    </source>
</evidence>
<evidence type="ECO:0000256" key="1">
    <source>
        <dbReference type="ARBA" id="ARBA00004141"/>
    </source>
</evidence>
<dbReference type="InterPro" id="IPR013057">
    <property type="entry name" value="AA_transpt_TM"/>
</dbReference>
<evidence type="ECO:0000313" key="10">
    <source>
        <dbReference type="Proteomes" id="UP001219355"/>
    </source>
</evidence>
<protein>
    <recommendedName>
        <fullName evidence="8">Amino acid transporter transmembrane domain-containing protein</fullName>
    </recommendedName>
</protein>
<evidence type="ECO:0000256" key="6">
    <source>
        <dbReference type="SAM" id="MobiDB-lite"/>
    </source>
</evidence>
<proteinExistence type="inferred from homology"/>
<feature type="compositionally biased region" description="Basic and acidic residues" evidence="6">
    <location>
        <begin position="18"/>
        <end position="30"/>
    </location>
</feature>
<feature type="compositionally biased region" description="Basic and acidic residues" evidence="6">
    <location>
        <begin position="1"/>
        <end position="11"/>
    </location>
</feature>
<keyword evidence="3 7" id="KW-0812">Transmembrane</keyword>
<keyword evidence="4 7" id="KW-1133">Transmembrane helix</keyword>
<evidence type="ECO:0000256" key="2">
    <source>
        <dbReference type="ARBA" id="ARBA00008066"/>
    </source>
</evidence>
<feature type="transmembrane region" description="Helical" evidence="7">
    <location>
        <begin position="148"/>
        <end position="169"/>
    </location>
</feature>
<feature type="transmembrane region" description="Helical" evidence="7">
    <location>
        <begin position="243"/>
        <end position="265"/>
    </location>
</feature>
<comment type="similarity">
    <text evidence="2">Belongs to the amino acid/polyamine transporter 2 family.</text>
</comment>